<feature type="transmembrane region" description="Helical" evidence="5">
    <location>
        <begin position="174"/>
        <end position="194"/>
    </location>
</feature>
<dbReference type="InterPro" id="IPR050598">
    <property type="entry name" value="AminoAcid_Transporter"/>
</dbReference>
<feature type="transmembrane region" description="Helical" evidence="5">
    <location>
        <begin position="117"/>
        <end position="140"/>
    </location>
</feature>
<dbReference type="Proteomes" id="UP000615446">
    <property type="component" value="Unassembled WGS sequence"/>
</dbReference>
<dbReference type="GO" id="GO:0016020">
    <property type="term" value="C:membrane"/>
    <property type="evidence" value="ECO:0007669"/>
    <property type="project" value="UniProtKB-SubCell"/>
</dbReference>
<dbReference type="Gene3D" id="1.20.1740.10">
    <property type="entry name" value="Amino acid/polyamine transporter I"/>
    <property type="match status" value="1"/>
</dbReference>
<evidence type="ECO:0000256" key="2">
    <source>
        <dbReference type="ARBA" id="ARBA00022692"/>
    </source>
</evidence>
<evidence type="ECO:0000256" key="1">
    <source>
        <dbReference type="ARBA" id="ARBA00004141"/>
    </source>
</evidence>
<evidence type="ECO:0000313" key="7">
    <source>
        <dbReference type="EMBL" id="GET02799.1"/>
    </source>
</evidence>
<keyword evidence="8" id="KW-1185">Reference proteome</keyword>
<feature type="transmembrane region" description="Helical" evidence="5">
    <location>
        <begin position="426"/>
        <end position="442"/>
    </location>
</feature>
<feature type="transmembrane region" description="Helical" evidence="5">
    <location>
        <begin position="340"/>
        <end position="359"/>
    </location>
</feature>
<dbReference type="InterPro" id="IPR002293">
    <property type="entry name" value="AA/rel_permease1"/>
</dbReference>
<dbReference type="PANTHER" id="PTHR11785:SF512">
    <property type="entry name" value="SOBREMESA, ISOFORM B"/>
    <property type="match status" value="1"/>
</dbReference>
<dbReference type="EMBL" id="BLAL01000315">
    <property type="protein sequence ID" value="GET02799.1"/>
    <property type="molecule type" value="Genomic_DNA"/>
</dbReference>
<proteinExistence type="predicted"/>
<keyword evidence="2 5" id="KW-0812">Transmembrane</keyword>
<feature type="transmembrane region" description="Helical" evidence="5">
    <location>
        <begin position="285"/>
        <end position="307"/>
    </location>
</feature>
<keyword evidence="4 5" id="KW-0472">Membrane</keyword>
<name>A0A2Z6RZG0_9GLOM</name>
<dbReference type="Proteomes" id="UP000247702">
    <property type="component" value="Unassembled WGS sequence"/>
</dbReference>
<evidence type="ECO:0000256" key="5">
    <source>
        <dbReference type="SAM" id="Phobius"/>
    </source>
</evidence>
<reference evidence="6 8" key="1">
    <citation type="submission" date="2017-11" db="EMBL/GenBank/DDBJ databases">
        <title>The genome of Rhizophagus clarus HR1 reveals common genetic basis of auxotrophy among arbuscular mycorrhizal fungi.</title>
        <authorList>
            <person name="Kobayashi Y."/>
        </authorList>
    </citation>
    <scope>NUCLEOTIDE SEQUENCE [LARGE SCALE GENOMIC DNA]</scope>
    <source>
        <strain evidence="6 8">HR1</strain>
    </source>
</reference>
<feature type="transmembrane region" description="Helical" evidence="5">
    <location>
        <begin position="206"/>
        <end position="226"/>
    </location>
</feature>
<keyword evidence="3 5" id="KW-1133">Transmembrane helix</keyword>
<dbReference type="STRING" id="94130.A0A2Z6RZG0"/>
<dbReference type="OrthoDB" id="10062876at2759"/>
<feature type="transmembrane region" description="Helical" evidence="5">
    <location>
        <begin position="488"/>
        <end position="510"/>
    </location>
</feature>
<gene>
    <name evidence="7" type="ORF">RCL2_002916600</name>
    <name evidence="6" type="ORF">RclHR1_04530002</name>
</gene>
<feature type="transmembrane region" description="Helical" evidence="5">
    <location>
        <begin position="73"/>
        <end position="96"/>
    </location>
</feature>
<protein>
    <submittedName>
        <fullName evidence="7">Amino acid/polyamine transporter I</fullName>
    </submittedName>
</protein>
<dbReference type="GO" id="GO:0015179">
    <property type="term" value="F:L-amino acid transmembrane transporter activity"/>
    <property type="evidence" value="ECO:0007669"/>
    <property type="project" value="TreeGrafter"/>
</dbReference>
<evidence type="ECO:0000256" key="4">
    <source>
        <dbReference type="ARBA" id="ARBA00023136"/>
    </source>
</evidence>
<dbReference type="AlphaFoldDB" id="A0A2Z6RZG0"/>
<evidence type="ECO:0000256" key="3">
    <source>
        <dbReference type="ARBA" id="ARBA00022989"/>
    </source>
</evidence>
<dbReference type="EMBL" id="BEXD01003819">
    <property type="protein sequence ID" value="GBC02260.1"/>
    <property type="molecule type" value="Genomic_DNA"/>
</dbReference>
<comment type="subcellular location">
    <subcellularLocation>
        <location evidence="1">Membrane</location>
        <topology evidence="1">Multi-pass membrane protein</topology>
    </subcellularLocation>
</comment>
<organism evidence="6 8">
    <name type="scientific">Rhizophagus clarus</name>
    <dbReference type="NCBI Taxonomy" id="94130"/>
    <lineage>
        <taxon>Eukaryota</taxon>
        <taxon>Fungi</taxon>
        <taxon>Fungi incertae sedis</taxon>
        <taxon>Mucoromycota</taxon>
        <taxon>Glomeromycotina</taxon>
        <taxon>Glomeromycetes</taxon>
        <taxon>Glomerales</taxon>
        <taxon>Glomeraceae</taxon>
        <taxon>Rhizophagus</taxon>
    </lineage>
</organism>
<evidence type="ECO:0000313" key="6">
    <source>
        <dbReference type="EMBL" id="GBC02260.1"/>
    </source>
</evidence>
<feature type="transmembrane region" description="Helical" evidence="5">
    <location>
        <begin position="538"/>
        <end position="558"/>
    </location>
</feature>
<accession>A0A2Z6RZG0</accession>
<comment type="caution">
    <text evidence="6">The sequence shown here is derived from an EMBL/GenBank/DDBJ whole genome shotgun (WGS) entry which is preliminary data.</text>
</comment>
<reference evidence="7" key="2">
    <citation type="submission" date="2019-10" db="EMBL/GenBank/DDBJ databases">
        <title>Conservation and host-specific expression of non-tandemly repeated heterogenous ribosome RNA gene in arbuscular mycorrhizal fungi.</title>
        <authorList>
            <person name="Maeda T."/>
            <person name="Kobayashi Y."/>
            <person name="Nakagawa T."/>
            <person name="Ezawa T."/>
            <person name="Yamaguchi K."/>
            <person name="Bino T."/>
            <person name="Nishimoto Y."/>
            <person name="Shigenobu S."/>
            <person name="Kawaguchi M."/>
        </authorList>
    </citation>
    <scope>NUCLEOTIDE SEQUENCE</scope>
    <source>
        <strain evidence="7">HR1</strain>
    </source>
</reference>
<dbReference type="PANTHER" id="PTHR11785">
    <property type="entry name" value="AMINO ACID TRANSPORTER"/>
    <property type="match status" value="1"/>
</dbReference>
<feature type="transmembrane region" description="Helical" evidence="5">
    <location>
        <begin position="394"/>
        <end position="420"/>
    </location>
</feature>
<feature type="transmembrane region" description="Helical" evidence="5">
    <location>
        <begin position="246"/>
        <end position="264"/>
    </location>
</feature>
<sequence length="584" mass="65805">MSDTNSNSIHEGSQDVIRPISAVSSEPSVKPRNDSLLGVFYGIGMNVNNVIGSGIVTTPGIVWNAVKSPGIVILLWLIGGIVSMSGSLTYVELGAIHKISGGETKYLQTAYPNPKLLMSYLFSCMFVLVIRPGLLCAVIQTGAQYFWYTIKGHRFSDDINNTSENGWNLPFSPFWFIKFLAILLLLIITVYHMLSNRWAALINQGLAIIKLTTYSIIALAGLYRLCQNTDTSRANWKAPLNGNTDITTYSSTTILSIMFTYNGWNNLNYSLDEFRNPEKKLILSNSISVAIVTIMYLLVNVAFISVVPAPLIVDNDKIDETIAAEFFSQLFGGNKSITRFFTFLVVLSVMGTAAVDVWSGSRVIVAAAKSDFFPKYSQELRNWNERFNTPINALLAQFVWCSFLMIIVGGSFSISTFVLFSNLASYSYWIFYFATGIGLLLIRKRNKNNKRKLQLEKDDEELNRNNDRGNNNNNIKLLSKLEEKIFKVPLPIAGIFIISGFFILTFSFAVNVKCPKDNPNCDQIYLGHIRAQKLSPVLLSYGFLFVSLLCWYFFYYWWDTRKKQREAAIMRIDTGHDSMDSEIN</sequence>
<evidence type="ECO:0000313" key="8">
    <source>
        <dbReference type="Proteomes" id="UP000247702"/>
    </source>
</evidence>
<dbReference type="Pfam" id="PF13520">
    <property type="entry name" value="AA_permease_2"/>
    <property type="match status" value="1"/>
</dbReference>